<evidence type="ECO:0000313" key="1">
    <source>
        <dbReference type="EMBL" id="CAG8552527.1"/>
    </source>
</evidence>
<gene>
    <name evidence="1" type="ORF">CPELLU_LOCUS4820</name>
</gene>
<dbReference type="OrthoDB" id="2428644at2759"/>
<accession>A0A9N9FPM7</accession>
<dbReference type="AlphaFoldDB" id="A0A9N9FPM7"/>
<keyword evidence="2" id="KW-1185">Reference proteome</keyword>
<name>A0A9N9FPM7_9GLOM</name>
<proteinExistence type="predicted"/>
<evidence type="ECO:0000313" key="2">
    <source>
        <dbReference type="Proteomes" id="UP000789759"/>
    </source>
</evidence>
<dbReference type="Proteomes" id="UP000789759">
    <property type="component" value="Unassembled WGS sequence"/>
</dbReference>
<dbReference type="EMBL" id="CAJVQA010002602">
    <property type="protein sequence ID" value="CAG8552527.1"/>
    <property type="molecule type" value="Genomic_DNA"/>
</dbReference>
<protein>
    <submittedName>
        <fullName evidence="1">9510_t:CDS:1</fullName>
    </submittedName>
</protein>
<sequence length="73" mass="8861">MSKNHDRKRSRAGECYFDKFHTKFWERPITQFDKIRNTNLEIQKRCESHINYTLPPSYEEVTAMLSHSNRGRE</sequence>
<organism evidence="1 2">
    <name type="scientific">Cetraspora pellucida</name>
    <dbReference type="NCBI Taxonomy" id="1433469"/>
    <lineage>
        <taxon>Eukaryota</taxon>
        <taxon>Fungi</taxon>
        <taxon>Fungi incertae sedis</taxon>
        <taxon>Mucoromycota</taxon>
        <taxon>Glomeromycotina</taxon>
        <taxon>Glomeromycetes</taxon>
        <taxon>Diversisporales</taxon>
        <taxon>Gigasporaceae</taxon>
        <taxon>Cetraspora</taxon>
    </lineage>
</organism>
<comment type="caution">
    <text evidence="1">The sequence shown here is derived from an EMBL/GenBank/DDBJ whole genome shotgun (WGS) entry which is preliminary data.</text>
</comment>
<reference evidence="1" key="1">
    <citation type="submission" date="2021-06" db="EMBL/GenBank/DDBJ databases">
        <authorList>
            <person name="Kallberg Y."/>
            <person name="Tangrot J."/>
            <person name="Rosling A."/>
        </authorList>
    </citation>
    <scope>NUCLEOTIDE SEQUENCE</scope>
    <source>
        <strain evidence="1">FL966</strain>
    </source>
</reference>